<proteinExistence type="predicted"/>
<gene>
    <name evidence="1" type="ORF">E0L31_32570</name>
</gene>
<evidence type="ECO:0000313" key="1">
    <source>
        <dbReference type="EMBL" id="TFU31838.1"/>
    </source>
</evidence>
<protein>
    <submittedName>
        <fullName evidence="1">Uncharacterized protein</fullName>
    </submittedName>
</protein>
<dbReference type="SUPFAM" id="SSF56399">
    <property type="entry name" value="ADP-ribosylation"/>
    <property type="match status" value="1"/>
</dbReference>
<comment type="caution">
    <text evidence="1">The sequence shown here is derived from an EMBL/GenBank/DDBJ whole genome shotgun (WGS) entry which is preliminary data.</text>
</comment>
<dbReference type="AlphaFoldDB" id="A0A9X8YLF7"/>
<organism evidence="1">
    <name type="scientific">Serratia marcescens</name>
    <dbReference type="NCBI Taxonomy" id="615"/>
    <lineage>
        <taxon>Bacteria</taxon>
        <taxon>Pseudomonadati</taxon>
        <taxon>Pseudomonadota</taxon>
        <taxon>Gammaproteobacteria</taxon>
        <taxon>Enterobacterales</taxon>
        <taxon>Yersiniaceae</taxon>
        <taxon>Serratia</taxon>
    </lineage>
</organism>
<reference evidence="1" key="1">
    <citation type="submission" date="2019-03" db="EMBL/GenBank/DDBJ databases">
        <title>Serratia marcescens strain N2 draft genome.</title>
        <authorList>
            <person name="Yassin A."/>
            <person name="El-Kenawy N."/>
            <person name="Youssef N.H."/>
        </authorList>
    </citation>
    <scope>NUCLEOTIDE SEQUENCE [LARGE SCALE GENOMIC DNA]</scope>
    <source>
        <strain evidence="1">N2</strain>
    </source>
</reference>
<accession>A0A9X8YLF7</accession>
<name>A0A9X8YLF7_SERMA</name>
<sequence length="201" mass="23639">MSYRKQDFTIKDYLPLHTFFHVDMSRRLRPGMNIELSAQTTSEFGAVYWKQFRNAGIEHFPSDQTIPPQTHLLGTAAYREFWLELFRTGNPELKNLMLPSRLNSFFVVESIEDAHRYITRSNLGKHAPIFEVHSQEPGSKFDMTWLDQQFPRDYRKFGYYYLRYWKGLRMDEDPDLASHETRGSLMEVLLSSTITIGQAAN</sequence>
<dbReference type="EMBL" id="SPSG01004623">
    <property type="protein sequence ID" value="TFU31838.1"/>
    <property type="molecule type" value="Genomic_DNA"/>
</dbReference>